<feature type="domain" description="HTH araC/xylS-type" evidence="4">
    <location>
        <begin position="229"/>
        <end position="327"/>
    </location>
</feature>
<reference evidence="5 6" key="1">
    <citation type="submission" date="2021-03" db="EMBL/GenBank/DDBJ databases">
        <title>Genomic Encyclopedia of Type Strains, Phase IV (KMG-IV): sequencing the most valuable type-strain genomes for metagenomic binning, comparative biology and taxonomic classification.</title>
        <authorList>
            <person name="Goeker M."/>
        </authorList>
    </citation>
    <scope>NUCLEOTIDE SEQUENCE [LARGE SCALE GENOMIC DNA]</scope>
    <source>
        <strain evidence="5 6">DSM 101953</strain>
    </source>
</reference>
<dbReference type="Gene3D" id="1.10.10.60">
    <property type="entry name" value="Homeodomain-like"/>
    <property type="match status" value="2"/>
</dbReference>
<dbReference type="InterPro" id="IPR009057">
    <property type="entry name" value="Homeodomain-like_sf"/>
</dbReference>
<gene>
    <name evidence="5" type="ORF">J2Z70_000539</name>
</gene>
<accession>A0ABS4NK27</accession>
<evidence type="ECO:0000256" key="2">
    <source>
        <dbReference type="ARBA" id="ARBA00023125"/>
    </source>
</evidence>
<name>A0ABS4NK27_9BACL</name>
<dbReference type="InterPro" id="IPR018060">
    <property type="entry name" value="HTH_AraC"/>
</dbReference>
<evidence type="ECO:0000259" key="4">
    <source>
        <dbReference type="PROSITE" id="PS01124"/>
    </source>
</evidence>
<proteinExistence type="predicted"/>
<keyword evidence="1" id="KW-0805">Transcription regulation</keyword>
<sequence length="333" mass="38038">MQSKFDLKYIIDMDEWGKLQESLSLVTRMAIIMVDYKGVPVTAHSRCQAFCQTVRSDKEFSAYCQKCDARGGLEAVRLSRPYIYRCHFDILDIAIPIIVDNQYIGALMAGQIRLAEGSGPNLEQIVSRPHQDAMTEDRARKYELLPVMKYEEVVATADMLYHLCNYVVKESILKHELLERNGLYEALNPQESKLQLELPPLPLELPPAPKTPVTSGSAYKTECISPTLQPALDYMLSHREENFSLRSLAQLCHISPSYFSRLFTREMGEHFSLYVARMKVGRAKELLGTTDWSVNEISNHLNFCDAGYFIKIFKKYESATPLSYRASLLTNRI</sequence>
<dbReference type="PROSITE" id="PS00041">
    <property type="entry name" value="HTH_ARAC_FAMILY_1"/>
    <property type="match status" value="1"/>
</dbReference>
<dbReference type="SUPFAM" id="SSF46689">
    <property type="entry name" value="Homeodomain-like"/>
    <property type="match status" value="2"/>
</dbReference>
<comment type="caution">
    <text evidence="5">The sequence shown here is derived from an EMBL/GenBank/DDBJ whole genome shotgun (WGS) entry which is preliminary data.</text>
</comment>
<keyword evidence="3" id="KW-0804">Transcription</keyword>
<dbReference type="PANTHER" id="PTHR43280:SF28">
    <property type="entry name" value="HTH-TYPE TRANSCRIPTIONAL ACTIVATOR RHAS"/>
    <property type="match status" value="1"/>
</dbReference>
<dbReference type="SMART" id="SM00342">
    <property type="entry name" value="HTH_ARAC"/>
    <property type="match status" value="1"/>
</dbReference>
<dbReference type="RefSeq" id="WP_209868980.1">
    <property type="nucleotide sequence ID" value="NZ_JAGGLV010000001.1"/>
</dbReference>
<organism evidence="5 6">
    <name type="scientific">Paenibacillus silagei</name>
    <dbReference type="NCBI Taxonomy" id="1670801"/>
    <lineage>
        <taxon>Bacteria</taxon>
        <taxon>Bacillati</taxon>
        <taxon>Bacillota</taxon>
        <taxon>Bacilli</taxon>
        <taxon>Bacillales</taxon>
        <taxon>Paenibacillaceae</taxon>
        <taxon>Paenibacillus</taxon>
    </lineage>
</organism>
<evidence type="ECO:0000256" key="3">
    <source>
        <dbReference type="ARBA" id="ARBA00023163"/>
    </source>
</evidence>
<dbReference type="Proteomes" id="UP000773462">
    <property type="component" value="Unassembled WGS sequence"/>
</dbReference>
<dbReference type="Pfam" id="PF10114">
    <property type="entry name" value="PocR"/>
    <property type="match status" value="1"/>
</dbReference>
<evidence type="ECO:0000313" key="6">
    <source>
        <dbReference type="Proteomes" id="UP000773462"/>
    </source>
</evidence>
<dbReference type="Pfam" id="PF12833">
    <property type="entry name" value="HTH_18"/>
    <property type="match status" value="1"/>
</dbReference>
<evidence type="ECO:0000313" key="5">
    <source>
        <dbReference type="EMBL" id="MBP2110400.1"/>
    </source>
</evidence>
<dbReference type="PROSITE" id="PS01124">
    <property type="entry name" value="HTH_ARAC_FAMILY_2"/>
    <property type="match status" value="1"/>
</dbReference>
<protein>
    <submittedName>
        <fullName evidence="5">Ligand-binding sensor protein/AraC-like DNA-binding protein</fullName>
    </submittedName>
</protein>
<evidence type="ECO:0000256" key="1">
    <source>
        <dbReference type="ARBA" id="ARBA00023015"/>
    </source>
</evidence>
<dbReference type="PANTHER" id="PTHR43280">
    <property type="entry name" value="ARAC-FAMILY TRANSCRIPTIONAL REGULATOR"/>
    <property type="match status" value="1"/>
</dbReference>
<dbReference type="EMBL" id="JAGGLV010000001">
    <property type="protein sequence ID" value="MBP2110400.1"/>
    <property type="molecule type" value="Genomic_DNA"/>
</dbReference>
<dbReference type="InterPro" id="IPR018062">
    <property type="entry name" value="HTH_AraC-typ_CS"/>
</dbReference>
<dbReference type="InterPro" id="IPR018771">
    <property type="entry name" value="PocR_dom"/>
</dbReference>
<keyword evidence="6" id="KW-1185">Reference proteome</keyword>
<keyword evidence="2" id="KW-0238">DNA-binding</keyword>